<comment type="function">
    <text evidence="1">Site-specific tyrosine recombinase, which acts by catalyzing the cutting and rejoining of the recombining DNA molecules.</text>
</comment>
<dbReference type="PROSITE" id="PS51898">
    <property type="entry name" value="TYR_RECOMBINASE"/>
    <property type="match status" value="1"/>
</dbReference>
<organism evidence="9 10">
    <name type="scientific">Candidatus Intestinimonas pullistercoris</name>
    <dbReference type="NCBI Taxonomy" id="2838623"/>
    <lineage>
        <taxon>Bacteria</taxon>
        <taxon>Bacillati</taxon>
        <taxon>Bacillota</taxon>
        <taxon>Clostridia</taxon>
        <taxon>Eubacteriales</taxon>
        <taxon>Intestinimonas</taxon>
    </lineage>
</organism>
<gene>
    <name evidence="9" type="ORF">H9701_00485</name>
</gene>
<evidence type="ECO:0000256" key="2">
    <source>
        <dbReference type="ARBA" id="ARBA00008857"/>
    </source>
</evidence>
<dbReference type="InterPro" id="IPR010998">
    <property type="entry name" value="Integrase_recombinase_N"/>
</dbReference>
<dbReference type="PROSITE" id="PS51900">
    <property type="entry name" value="CB"/>
    <property type="match status" value="1"/>
</dbReference>
<feature type="domain" description="Tyr recombinase" evidence="7">
    <location>
        <begin position="102"/>
        <end position="275"/>
    </location>
</feature>
<sequence>MGKHSRDFAWGAAFRRQLQKEERGCGTVEKYLRDVRAFAAWLGERPVTRETTAAWRDALLREGYAPATINSMLAAVNHFFRFMGWEDCRVKALRLQRRMFRPAEQELNREEYGRLVATAREQGRERLGLLLETICATGIRVSEVAYITVEAAEKGRTDVSLKGKIRTILLPNQLCRKLLKYARRKKIVSGEIFLTRNGTGLSRKQIWAEMKKLCQAAGVAPEKVFPHNLRHLFARSFYRACRDVVKLADVLGHSSVETTRIYLLTTGEEHAGKWSGFG</sequence>
<keyword evidence="4 6" id="KW-0238">DNA-binding</keyword>
<dbReference type="InterPro" id="IPR013762">
    <property type="entry name" value="Integrase-like_cat_sf"/>
</dbReference>
<dbReference type="GO" id="GO:0015074">
    <property type="term" value="P:DNA integration"/>
    <property type="evidence" value="ECO:0007669"/>
    <property type="project" value="UniProtKB-KW"/>
</dbReference>
<dbReference type="Pfam" id="PF02899">
    <property type="entry name" value="Phage_int_SAM_1"/>
    <property type="match status" value="1"/>
</dbReference>
<dbReference type="Pfam" id="PF00589">
    <property type="entry name" value="Phage_integrase"/>
    <property type="match status" value="1"/>
</dbReference>
<dbReference type="InterPro" id="IPR050090">
    <property type="entry name" value="Tyrosine_recombinase_XerCD"/>
</dbReference>
<accession>A0A9D2NZQ1</accession>
<evidence type="ECO:0000313" key="10">
    <source>
        <dbReference type="Proteomes" id="UP000823882"/>
    </source>
</evidence>
<evidence type="ECO:0000259" key="7">
    <source>
        <dbReference type="PROSITE" id="PS51898"/>
    </source>
</evidence>
<dbReference type="GO" id="GO:0003677">
    <property type="term" value="F:DNA binding"/>
    <property type="evidence" value="ECO:0007669"/>
    <property type="project" value="UniProtKB-UniRule"/>
</dbReference>
<dbReference type="AlphaFoldDB" id="A0A9D2NZQ1"/>
<comment type="caution">
    <text evidence="9">The sequence shown here is derived from an EMBL/GenBank/DDBJ whole genome shotgun (WGS) entry which is preliminary data.</text>
</comment>
<evidence type="ECO:0000256" key="1">
    <source>
        <dbReference type="ARBA" id="ARBA00003283"/>
    </source>
</evidence>
<name>A0A9D2NZQ1_9FIRM</name>
<dbReference type="Gene3D" id="1.10.150.130">
    <property type="match status" value="1"/>
</dbReference>
<evidence type="ECO:0000256" key="3">
    <source>
        <dbReference type="ARBA" id="ARBA00022908"/>
    </source>
</evidence>
<keyword evidence="5" id="KW-0233">DNA recombination</keyword>
<dbReference type="GO" id="GO:0006310">
    <property type="term" value="P:DNA recombination"/>
    <property type="evidence" value="ECO:0007669"/>
    <property type="project" value="UniProtKB-KW"/>
</dbReference>
<evidence type="ECO:0000256" key="5">
    <source>
        <dbReference type="ARBA" id="ARBA00023172"/>
    </source>
</evidence>
<keyword evidence="3" id="KW-0229">DNA integration</keyword>
<dbReference type="InterPro" id="IPR011010">
    <property type="entry name" value="DNA_brk_join_enz"/>
</dbReference>
<proteinExistence type="inferred from homology"/>
<evidence type="ECO:0000259" key="8">
    <source>
        <dbReference type="PROSITE" id="PS51900"/>
    </source>
</evidence>
<dbReference type="SUPFAM" id="SSF56349">
    <property type="entry name" value="DNA breaking-rejoining enzymes"/>
    <property type="match status" value="1"/>
</dbReference>
<protein>
    <submittedName>
        <fullName evidence="9">Site-specific integrase</fullName>
    </submittedName>
</protein>
<reference evidence="9" key="1">
    <citation type="journal article" date="2021" name="PeerJ">
        <title>Extensive microbial diversity within the chicken gut microbiome revealed by metagenomics and culture.</title>
        <authorList>
            <person name="Gilroy R."/>
            <person name="Ravi A."/>
            <person name="Getino M."/>
            <person name="Pursley I."/>
            <person name="Horton D.L."/>
            <person name="Alikhan N.F."/>
            <person name="Baker D."/>
            <person name="Gharbi K."/>
            <person name="Hall N."/>
            <person name="Watson M."/>
            <person name="Adriaenssens E.M."/>
            <person name="Foster-Nyarko E."/>
            <person name="Jarju S."/>
            <person name="Secka A."/>
            <person name="Antonio M."/>
            <person name="Oren A."/>
            <person name="Chaudhuri R.R."/>
            <person name="La Ragione R."/>
            <person name="Hildebrand F."/>
            <person name="Pallen M.J."/>
        </authorList>
    </citation>
    <scope>NUCLEOTIDE SEQUENCE</scope>
    <source>
        <strain evidence="9">CHK186-1790</strain>
    </source>
</reference>
<evidence type="ECO:0000256" key="6">
    <source>
        <dbReference type="PROSITE-ProRule" id="PRU01248"/>
    </source>
</evidence>
<dbReference type="Gene3D" id="1.10.443.10">
    <property type="entry name" value="Intergrase catalytic core"/>
    <property type="match status" value="1"/>
</dbReference>
<dbReference type="Proteomes" id="UP000823882">
    <property type="component" value="Unassembled WGS sequence"/>
</dbReference>
<comment type="similarity">
    <text evidence="2">Belongs to the 'phage' integrase family.</text>
</comment>
<feature type="domain" description="Core-binding (CB)" evidence="8">
    <location>
        <begin position="5"/>
        <end position="84"/>
    </location>
</feature>
<dbReference type="PANTHER" id="PTHR30349:SF89">
    <property type="entry name" value="INTEGRASE_RECOMBINASE"/>
    <property type="match status" value="1"/>
</dbReference>
<dbReference type="PANTHER" id="PTHR30349">
    <property type="entry name" value="PHAGE INTEGRASE-RELATED"/>
    <property type="match status" value="1"/>
</dbReference>
<dbReference type="InterPro" id="IPR002104">
    <property type="entry name" value="Integrase_catalytic"/>
</dbReference>
<evidence type="ECO:0000256" key="4">
    <source>
        <dbReference type="ARBA" id="ARBA00023125"/>
    </source>
</evidence>
<evidence type="ECO:0000313" key="9">
    <source>
        <dbReference type="EMBL" id="HJC40014.1"/>
    </source>
</evidence>
<dbReference type="InterPro" id="IPR044068">
    <property type="entry name" value="CB"/>
</dbReference>
<dbReference type="EMBL" id="DWWJ01000007">
    <property type="protein sequence ID" value="HJC40014.1"/>
    <property type="molecule type" value="Genomic_DNA"/>
</dbReference>
<reference evidence="9" key="2">
    <citation type="submission" date="2021-04" db="EMBL/GenBank/DDBJ databases">
        <authorList>
            <person name="Gilroy R."/>
        </authorList>
    </citation>
    <scope>NUCLEOTIDE SEQUENCE</scope>
    <source>
        <strain evidence="9">CHK186-1790</strain>
    </source>
</reference>
<dbReference type="InterPro" id="IPR004107">
    <property type="entry name" value="Integrase_SAM-like_N"/>
</dbReference>